<dbReference type="PANTHER" id="PTHR42796">
    <property type="entry name" value="FUMARYLACETOACETATE HYDROLASE DOMAIN-CONTAINING PROTEIN 2A-RELATED"/>
    <property type="match status" value="1"/>
</dbReference>
<dbReference type="RefSeq" id="WP_063386379.1">
    <property type="nucleotide sequence ID" value="NZ_LWBR01000003.1"/>
</dbReference>
<keyword evidence="2" id="KW-0479">Metal-binding</keyword>
<dbReference type="InterPro" id="IPR011234">
    <property type="entry name" value="Fumarylacetoacetase-like_C"/>
</dbReference>
<name>A0A165Z5U4_9BACI</name>
<dbReference type="GO" id="GO:0044281">
    <property type="term" value="P:small molecule metabolic process"/>
    <property type="evidence" value="ECO:0007669"/>
    <property type="project" value="UniProtKB-ARBA"/>
</dbReference>
<organism evidence="3 4">
    <name type="scientific">Aeribacillus pallidus</name>
    <dbReference type="NCBI Taxonomy" id="33936"/>
    <lineage>
        <taxon>Bacteria</taxon>
        <taxon>Bacillati</taxon>
        <taxon>Bacillota</taxon>
        <taxon>Bacilli</taxon>
        <taxon>Bacillales</taxon>
        <taxon>Bacillaceae</taxon>
        <taxon>Aeribacillus</taxon>
    </lineage>
</organism>
<keyword evidence="3" id="KW-0413">Isomerase</keyword>
<evidence type="ECO:0000313" key="3">
    <source>
        <dbReference type="EMBL" id="KZN97880.1"/>
    </source>
</evidence>
<proteinExistence type="inferred from homology"/>
<evidence type="ECO:0000256" key="1">
    <source>
        <dbReference type="ARBA" id="ARBA00010211"/>
    </source>
</evidence>
<reference evidence="3 4" key="1">
    <citation type="submission" date="2016-04" db="EMBL/GenBank/DDBJ databases">
        <title>Draft genome sequence of Aeribacillus pallidus 8m3 from petroleum reservoir.</title>
        <authorList>
            <person name="Poltaraus A.B."/>
            <person name="Nazina T.N."/>
            <person name="Tourova T.P."/>
            <person name="Malakho S.M."/>
            <person name="Korshunova A.V."/>
            <person name="Sokolova D.S."/>
        </authorList>
    </citation>
    <scope>NUCLEOTIDE SEQUENCE [LARGE SCALE GENOMIC DNA]</scope>
    <source>
        <strain evidence="3 4">8m3</strain>
    </source>
</reference>
<comment type="caution">
    <text evidence="3">The sequence shown here is derived from an EMBL/GenBank/DDBJ whole genome shotgun (WGS) entry which is preliminary data.</text>
</comment>
<evidence type="ECO:0000313" key="4">
    <source>
        <dbReference type="Proteomes" id="UP000076476"/>
    </source>
</evidence>
<evidence type="ECO:0000256" key="2">
    <source>
        <dbReference type="ARBA" id="ARBA00022723"/>
    </source>
</evidence>
<dbReference type="AlphaFoldDB" id="A0A165Z5U4"/>
<dbReference type="Proteomes" id="UP000076476">
    <property type="component" value="Unassembled WGS sequence"/>
</dbReference>
<gene>
    <name evidence="3" type="ORF">AZI98_00720</name>
</gene>
<dbReference type="STRING" id="33936.AZI98_00720"/>
<dbReference type="GO" id="GO:0046872">
    <property type="term" value="F:metal ion binding"/>
    <property type="evidence" value="ECO:0007669"/>
    <property type="project" value="UniProtKB-KW"/>
</dbReference>
<dbReference type="InterPro" id="IPR036663">
    <property type="entry name" value="Fumarylacetoacetase_C_sf"/>
</dbReference>
<dbReference type="GO" id="GO:0016853">
    <property type="term" value="F:isomerase activity"/>
    <property type="evidence" value="ECO:0007669"/>
    <property type="project" value="UniProtKB-KW"/>
</dbReference>
<dbReference type="InterPro" id="IPR051121">
    <property type="entry name" value="FAH"/>
</dbReference>
<dbReference type="GeneID" id="301125556"/>
<dbReference type="EMBL" id="LWBR01000003">
    <property type="protein sequence ID" value="KZN97880.1"/>
    <property type="molecule type" value="Genomic_DNA"/>
</dbReference>
<dbReference type="PANTHER" id="PTHR42796:SF4">
    <property type="entry name" value="FUMARYLACETOACETATE HYDROLASE DOMAIN-CONTAINING PROTEIN 2A"/>
    <property type="match status" value="1"/>
</dbReference>
<protein>
    <submittedName>
        <fullName evidence="3">2-hydroxyhepta-2,4-diene-1,7-dioate isomerase</fullName>
    </submittedName>
</protein>
<accession>A0A165Z5U4</accession>
<dbReference type="Pfam" id="PF01557">
    <property type="entry name" value="FAA_hydrolase"/>
    <property type="match status" value="1"/>
</dbReference>
<keyword evidence="4" id="KW-1185">Reference proteome</keyword>
<dbReference type="SUPFAM" id="SSF56529">
    <property type="entry name" value="FAH"/>
    <property type="match status" value="1"/>
</dbReference>
<sequence length="282" mass="31732">MKIAIFNDNRLGIVAGQKVSDVTTTADWDQTKPHESLVRLMENFDSLKDTLEKAAQEGKQYDLEEVVFRAPVPSPSKIWAAPVNYKKHQEEMNKQFNNAPRTIEELALFLKAPSSVSGPSDPILLPFKDRRTDHEAELGYVIGKKAKNVKYEDAKDYIFGYFALLDISIRGNEERTWRKSFDTFTPIGPWIVTADEIENPNDLSLKLWVNEELRQDGSTKHLIYDCYKCLEVASTYSTLNPGDIIATGTPEGVGPIRDGDVVRIQVGSVGEFSVNVKFADEN</sequence>
<dbReference type="Gene3D" id="3.90.850.10">
    <property type="entry name" value="Fumarylacetoacetase-like, C-terminal domain"/>
    <property type="match status" value="1"/>
</dbReference>
<comment type="similarity">
    <text evidence="1">Belongs to the FAH family.</text>
</comment>
<dbReference type="OrthoDB" id="9805307at2"/>